<comment type="caution">
    <text evidence="2">The sequence shown here is derived from an EMBL/GenBank/DDBJ whole genome shotgun (WGS) entry which is preliminary data.</text>
</comment>
<accession>A0ABU6R6F7</accession>
<organism evidence="2 3">
    <name type="scientific">Stylosanthes scabra</name>
    <dbReference type="NCBI Taxonomy" id="79078"/>
    <lineage>
        <taxon>Eukaryota</taxon>
        <taxon>Viridiplantae</taxon>
        <taxon>Streptophyta</taxon>
        <taxon>Embryophyta</taxon>
        <taxon>Tracheophyta</taxon>
        <taxon>Spermatophyta</taxon>
        <taxon>Magnoliopsida</taxon>
        <taxon>eudicotyledons</taxon>
        <taxon>Gunneridae</taxon>
        <taxon>Pentapetalae</taxon>
        <taxon>rosids</taxon>
        <taxon>fabids</taxon>
        <taxon>Fabales</taxon>
        <taxon>Fabaceae</taxon>
        <taxon>Papilionoideae</taxon>
        <taxon>50 kb inversion clade</taxon>
        <taxon>dalbergioids sensu lato</taxon>
        <taxon>Dalbergieae</taxon>
        <taxon>Pterocarpus clade</taxon>
        <taxon>Stylosanthes</taxon>
    </lineage>
</organism>
<name>A0ABU6R6F7_9FABA</name>
<evidence type="ECO:0000313" key="3">
    <source>
        <dbReference type="Proteomes" id="UP001341840"/>
    </source>
</evidence>
<dbReference type="Proteomes" id="UP001341840">
    <property type="component" value="Unassembled WGS sequence"/>
</dbReference>
<evidence type="ECO:0008006" key="4">
    <source>
        <dbReference type="Google" id="ProtNLM"/>
    </source>
</evidence>
<reference evidence="2 3" key="1">
    <citation type="journal article" date="2023" name="Plants (Basel)">
        <title>Bridging the Gap: Combining Genomics and Transcriptomics Approaches to Understand Stylosanthes scabra, an Orphan Legume from the Brazilian Caatinga.</title>
        <authorList>
            <person name="Ferreira-Neto J.R.C."/>
            <person name="da Silva M.D."/>
            <person name="Binneck E."/>
            <person name="de Melo N.F."/>
            <person name="da Silva R.H."/>
            <person name="de Melo A.L.T.M."/>
            <person name="Pandolfi V."/>
            <person name="Bustamante F.O."/>
            <person name="Brasileiro-Vidal A.C."/>
            <person name="Benko-Iseppon A.M."/>
        </authorList>
    </citation>
    <scope>NUCLEOTIDE SEQUENCE [LARGE SCALE GENOMIC DNA]</scope>
    <source>
        <tissue evidence="2">Leaves</tissue>
    </source>
</reference>
<feature type="compositionally biased region" description="Basic and acidic residues" evidence="1">
    <location>
        <begin position="98"/>
        <end position="118"/>
    </location>
</feature>
<evidence type="ECO:0000256" key="1">
    <source>
        <dbReference type="SAM" id="MobiDB-lite"/>
    </source>
</evidence>
<keyword evidence="3" id="KW-1185">Reference proteome</keyword>
<sequence length="185" mass="21087">MESFGIPCVHIVGVLVSLDIDVIPEKLILNWWTKKAKQSRNVDTAQEGEIPYSAYMSMHAAMLDDYRELVKLCCRNFGDYFEVKKKIATKRDLLRAKEHGREHGNTSDGAEHAEIRDPKRARHKGCGKRVLTSRGNFCRVQRCRRCERSDHNARKCDRVSRGGQACTHGSQTCPNTMEAEMNASY</sequence>
<dbReference type="EMBL" id="JASCZI010030232">
    <property type="protein sequence ID" value="MED6119265.1"/>
    <property type="molecule type" value="Genomic_DNA"/>
</dbReference>
<feature type="region of interest" description="Disordered" evidence="1">
    <location>
        <begin position="98"/>
        <end position="126"/>
    </location>
</feature>
<evidence type="ECO:0000313" key="2">
    <source>
        <dbReference type="EMBL" id="MED6119265.1"/>
    </source>
</evidence>
<gene>
    <name evidence="2" type="ORF">PIB30_010190</name>
</gene>
<protein>
    <recommendedName>
        <fullName evidence="4">Protein FAR1-RELATED SEQUENCE</fullName>
    </recommendedName>
</protein>
<proteinExistence type="predicted"/>